<feature type="region of interest" description="Disordered" evidence="2">
    <location>
        <begin position="499"/>
        <end position="525"/>
    </location>
</feature>
<organism evidence="3 4">
    <name type="scientific">Opisthorchis felineus</name>
    <dbReference type="NCBI Taxonomy" id="147828"/>
    <lineage>
        <taxon>Eukaryota</taxon>
        <taxon>Metazoa</taxon>
        <taxon>Spiralia</taxon>
        <taxon>Lophotrochozoa</taxon>
        <taxon>Platyhelminthes</taxon>
        <taxon>Trematoda</taxon>
        <taxon>Digenea</taxon>
        <taxon>Opisthorchiida</taxon>
        <taxon>Opisthorchiata</taxon>
        <taxon>Opisthorchiidae</taxon>
        <taxon>Opisthorchis</taxon>
    </lineage>
</organism>
<feature type="coiled-coil region" evidence="1">
    <location>
        <begin position="321"/>
        <end position="358"/>
    </location>
</feature>
<dbReference type="AlphaFoldDB" id="A0A4S2LS16"/>
<reference evidence="3 4" key="1">
    <citation type="journal article" date="2019" name="BMC Genomics">
        <title>New insights from Opisthorchis felineus genome: update on genomics of the epidemiologically important liver flukes.</title>
        <authorList>
            <person name="Ershov N.I."/>
            <person name="Mordvinov V.A."/>
            <person name="Prokhortchouk E.B."/>
            <person name="Pakharukova M.Y."/>
            <person name="Gunbin K.V."/>
            <person name="Ustyantsev K."/>
            <person name="Genaev M.A."/>
            <person name="Blinov A.G."/>
            <person name="Mazur A."/>
            <person name="Boulygina E."/>
            <person name="Tsygankova S."/>
            <person name="Khrameeva E."/>
            <person name="Chekanov N."/>
            <person name="Fan G."/>
            <person name="Xiao A."/>
            <person name="Zhang H."/>
            <person name="Xu X."/>
            <person name="Yang H."/>
            <person name="Solovyev V."/>
            <person name="Lee S.M."/>
            <person name="Liu X."/>
            <person name="Afonnikov D.A."/>
            <person name="Skryabin K.G."/>
        </authorList>
    </citation>
    <scope>NUCLEOTIDE SEQUENCE [LARGE SCALE GENOMIC DNA]</scope>
    <source>
        <strain evidence="3">AK-0245</strain>
        <tissue evidence="3">Whole organism</tissue>
    </source>
</reference>
<name>A0A4S2LS16_OPIFE</name>
<dbReference type="EMBL" id="SJOL01006449">
    <property type="protein sequence ID" value="TGZ66553.1"/>
    <property type="molecule type" value="Genomic_DNA"/>
</dbReference>
<dbReference type="STRING" id="147828.A0A4S2LS16"/>
<proteinExistence type="predicted"/>
<evidence type="ECO:0000313" key="3">
    <source>
        <dbReference type="EMBL" id="TGZ66553.1"/>
    </source>
</evidence>
<accession>A0A4S2LS16</accession>
<dbReference type="Proteomes" id="UP000308267">
    <property type="component" value="Unassembled WGS sequence"/>
</dbReference>
<keyword evidence="4" id="KW-1185">Reference proteome</keyword>
<dbReference type="OrthoDB" id="6255912at2759"/>
<evidence type="ECO:0000256" key="1">
    <source>
        <dbReference type="SAM" id="Coils"/>
    </source>
</evidence>
<sequence>MDHISTAGQYSTDVPECNCSLCKRYCFIDDHVPKRYINFSVGQFRPDYRNPCHQNHHENCQMRQFTCGECQPKRQNSAMRNRIWKDLFQDDICSPENRQNGFLDALNEYKNERLPFHVKQNDFIFYLTLDGNRILGPFMFMSSGSPNECEDDTVHSKSGFLQIFELADMMNSDTMRSLTPRNRQQYARILSSYPRLENAVLQEMRRQRGICSPIVDTDATRTLSQLLCGVRMTVTAVACALRAPSPDDQLQSQMNQLNQMIGQLQQDVQRLWAENRNMCELVHNRYGTPENPNMNKPCVKSQGVGPSEQDTKLAAVTEEMIEQYRMENETLRYQNSLLEQSQTELRRSQETRQRETQHLYSELEELKRMLVSEKAYCKNEHSDYERLKEKNQMLCQELSELRRQLDTRKPNSPPVYNKLHGSLLPILRPTSKMRSKSYRPPAVHTYEGKHAEYQKKIQLPSLVPKPGSNIKPEYAINRFQHGKFSGRHARFAETQKPPGERYLGMKEAPGNLKPSGYANRKVKKI</sequence>
<protein>
    <submittedName>
        <fullName evidence="3">Uncharacterized protein</fullName>
    </submittedName>
</protein>
<comment type="caution">
    <text evidence="3">The sequence shown here is derived from an EMBL/GenBank/DDBJ whole genome shotgun (WGS) entry which is preliminary data.</text>
</comment>
<evidence type="ECO:0000313" key="4">
    <source>
        <dbReference type="Proteomes" id="UP000308267"/>
    </source>
</evidence>
<keyword evidence="1" id="KW-0175">Coiled coil</keyword>
<gene>
    <name evidence="3" type="ORF">CRM22_005267</name>
</gene>
<evidence type="ECO:0000256" key="2">
    <source>
        <dbReference type="SAM" id="MobiDB-lite"/>
    </source>
</evidence>